<dbReference type="AlphaFoldDB" id="A0A6I6JLC6"/>
<gene>
    <name evidence="1" type="ORF">GM415_06080</name>
</gene>
<organism evidence="1 2">
    <name type="scientific">Pseudodesulfovibrio cashew</name>
    <dbReference type="NCBI Taxonomy" id="2678688"/>
    <lineage>
        <taxon>Bacteria</taxon>
        <taxon>Pseudomonadati</taxon>
        <taxon>Thermodesulfobacteriota</taxon>
        <taxon>Desulfovibrionia</taxon>
        <taxon>Desulfovibrionales</taxon>
        <taxon>Desulfovibrionaceae</taxon>
    </lineage>
</organism>
<accession>A0A6I6JLC6</accession>
<keyword evidence="2" id="KW-1185">Reference proteome</keyword>
<evidence type="ECO:0000313" key="2">
    <source>
        <dbReference type="Proteomes" id="UP000428328"/>
    </source>
</evidence>
<reference evidence="1 2" key="1">
    <citation type="submission" date="2019-11" db="EMBL/GenBank/DDBJ databases">
        <authorList>
            <person name="Zheng R.K."/>
            <person name="Sun C.M."/>
        </authorList>
    </citation>
    <scope>NUCLEOTIDE SEQUENCE [LARGE SCALE GENOMIC DNA]</scope>
    <source>
        <strain evidence="1 2">SRB007</strain>
    </source>
</reference>
<evidence type="ECO:0000313" key="1">
    <source>
        <dbReference type="EMBL" id="QGY41999.1"/>
    </source>
</evidence>
<proteinExistence type="predicted"/>
<dbReference type="EMBL" id="CP046400">
    <property type="protein sequence ID" value="QGY41999.1"/>
    <property type="molecule type" value="Genomic_DNA"/>
</dbReference>
<sequence>MKRWFLLFYLLVAVLTGLGIAWHVPNPVLWNSLEVTVTAYNSTPGQTSGNPFVAAWGDRLKPGMECVAVSRDLIPLGLGHRAEVYVDGIGGPYPVLDKMNRRFKKRIDLYFGVNVKKARKFGERSTTIYWR</sequence>
<dbReference type="CDD" id="cd22784">
    <property type="entry name" value="DPBB_MltA_YuiC-like"/>
    <property type="match status" value="1"/>
</dbReference>
<protein>
    <recommendedName>
        <fullName evidence="3">3D domain-containing protein</fullName>
    </recommendedName>
</protein>
<name>A0A6I6JLC6_9BACT</name>
<dbReference type="KEGG" id="psel:GM415_06080"/>
<evidence type="ECO:0008006" key="3">
    <source>
        <dbReference type="Google" id="ProtNLM"/>
    </source>
</evidence>
<dbReference type="Proteomes" id="UP000428328">
    <property type="component" value="Chromosome"/>
</dbReference>